<keyword evidence="6" id="KW-0547">Nucleotide-binding</keyword>
<dbReference type="InterPro" id="IPR020751">
    <property type="entry name" value="aa-tRNA-synth_I_codon-bd_sub2"/>
</dbReference>
<gene>
    <name evidence="13" type="ORF">METZ01_LOCUS29605</name>
</gene>
<dbReference type="InterPro" id="IPR000924">
    <property type="entry name" value="Glu/Gln-tRNA-synth"/>
</dbReference>
<dbReference type="GO" id="GO:0005829">
    <property type="term" value="C:cytosol"/>
    <property type="evidence" value="ECO:0007669"/>
    <property type="project" value="TreeGrafter"/>
</dbReference>
<dbReference type="FunFam" id="3.40.50.620:FF:000045">
    <property type="entry name" value="Glutamate--tRNA ligase, mitochondrial"/>
    <property type="match status" value="1"/>
</dbReference>
<dbReference type="EC" id="6.1.1.17" evidence="3"/>
<dbReference type="HAMAP" id="MF_00022">
    <property type="entry name" value="Glu_tRNA_synth_type1"/>
    <property type="match status" value="1"/>
</dbReference>
<dbReference type="InterPro" id="IPR014729">
    <property type="entry name" value="Rossmann-like_a/b/a_fold"/>
</dbReference>
<feature type="domain" description="Glutamyl/glutaminyl-tRNA synthetase class Ib catalytic" evidence="11">
    <location>
        <begin position="5"/>
        <end position="319"/>
    </location>
</feature>
<dbReference type="InterPro" id="IPR001412">
    <property type="entry name" value="aa-tRNA-synth_I_CS"/>
</dbReference>
<evidence type="ECO:0000256" key="8">
    <source>
        <dbReference type="ARBA" id="ARBA00022917"/>
    </source>
</evidence>
<evidence type="ECO:0000256" key="3">
    <source>
        <dbReference type="ARBA" id="ARBA00012835"/>
    </source>
</evidence>
<dbReference type="GO" id="GO:0006424">
    <property type="term" value="P:glutamyl-tRNA aminoacylation"/>
    <property type="evidence" value="ECO:0007669"/>
    <property type="project" value="InterPro"/>
</dbReference>
<reference evidence="13" key="1">
    <citation type="submission" date="2018-05" db="EMBL/GenBank/DDBJ databases">
        <authorList>
            <person name="Lanie J.A."/>
            <person name="Ng W.-L."/>
            <person name="Kazmierczak K.M."/>
            <person name="Andrzejewski T.M."/>
            <person name="Davidsen T.M."/>
            <person name="Wayne K.J."/>
            <person name="Tettelin H."/>
            <person name="Glass J.I."/>
            <person name="Rusch D."/>
            <person name="Podicherti R."/>
            <person name="Tsui H.-C.T."/>
            <person name="Winkler M.E."/>
        </authorList>
    </citation>
    <scope>NUCLEOTIDE SEQUENCE</scope>
</reference>
<evidence type="ECO:0000259" key="12">
    <source>
        <dbReference type="Pfam" id="PF19269"/>
    </source>
</evidence>
<dbReference type="InterPro" id="IPR045462">
    <property type="entry name" value="aa-tRNA-synth_I_cd-bd"/>
</dbReference>
<evidence type="ECO:0000256" key="9">
    <source>
        <dbReference type="ARBA" id="ARBA00023146"/>
    </source>
</evidence>
<dbReference type="NCBIfam" id="TIGR00464">
    <property type="entry name" value="gltX_bact"/>
    <property type="match status" value="1"/>
</dbReference>
<dbReference type="InterPro" id="IPR020058">
    <property type="entry name" value="Glu/Gln-tRNA-synth_Ib_cat-dom"/>
</dbReference>
<dbReference type="InterPro" id="IPR020752">
    <property type="entry name" value="Glu-tRNA-synth_I_codon-bd_sub1"/>
</dbReference>
<keyword evidence="8" id="KW-0648">Protein biosynthesis</keyword>
<dbReference type="InterPro" id="IPR033910">
    <property type="entry name" value="GluRS_core"/>
</dbReference>
<dbReference type="GO" id="GO:0005739">
    <property type="term" value="C:mitochondrion"/>
    <property type="evidence" value="ECO:0007669"/>
    <property type="project" value="UniProtKB-SubCell"/>
</dbReference>
<dbReference type="GO" id="GO:0004818">
    <property type="term" value="F:glutamate-tRNA ligase activity"/>
    <property type="evidence" value="ECO:0007669"/>
    <property type="project" value="UniProtKB-EC"/>
</dbReference>
<dbReference type="Gene3D" id="1.10.8.70">
    <property type="entry name" value="Glutamate-tRNA synthetase, class I, anticodon-binding domain 1"/>
    <property type="match status" value="1"/>
</dbReference>
<dbReference type="Gene3D" id="3.40.50.620">
    <property type="entry name" value="HUPs"/>
    <property type="match status" value="1"/>
</dbReference>
<accession>A0A381QBP5</accession>
<feature type="domain" description="Aminoacyl-tRNA synthetase class I anticodon-binding" evidence="12">
    <location>
        <begin position="341"/>
        <end position="475"/>
    </location>
</feature>
<dbReference type="GO" id="GO:0000049">
    <property type="term" value="F:tRNA binding"/>
    <property type="evidence" value="ECO:0007669"/>
    <property type="project" value="InterPro"/>
</dbReference>
<evidence type="ECO:0000256" key="10">
    <source>
        <dbReference type="ARBA" id="ARBA00030865"/>
    </source>
</evidence>
<dbReference type="AlphaFoldDB" id="A0A381QBP5"/>
<name>A0A381QBP5_9ZZZZ</name>
<evidence type="ECO:0000256" key="5">
    <source>
        <dbReference type="ARBA" id="ARBA00022598"/>
    </source>
</evidence>
<evidence type="ECO:0000259" key="11">
    <source>
        <dbReference type="Pfam" id="PF00749"/>
    </source>
</evidence>
<keyword evidence="5" id="KW-0436">Ligase</keyword>
<dbReference type="GO" id="GO:0008270">
    <property type="term" value="F:zinc ion binding"/>
    <property type="evidence" value="ECO:0007669"/>
    <property type="project" value="InterPro"/>
</dbReference>
<evidence type="ECO:0000256" key="1">
    <source>
        <dbReference type="ARBA" id="ARBA00004173"/>
    </source>
</evidence>
<dbReference type="PANTHER" id="PTHR43311:SF2">
    <property type="entry name" value="GLUTAMATE--TRNA LIGASE, MITOCHONDRIAL-RELATED"/>
    <property type="match status" value="1"/>
</dbReference>
<evidence type="ECO:0000256" key="2">
    <source>
        <dbReference type="ARBA" id="ARBA00007894"/>
    </source>
</evidence>
<dbReference type="Pfam" id="PF00749">
    <property type="entry name" value="tRNA-synt_1c"/>
    <property type="match status" value="1"/>
</dbReference>
<dbReference type="SUPFAM" id="SSF48163">
    <property type="entry name" value="An anticodon-binding domain of class I aminoacyl-tRNA synthetases"/>
    <property type="match status" value="1"/>
</dbReference>
<keyword evidence="4" id="KW-0963">Cytoplasm</keyword>
<dbReference type="PRINTS" id="PR00987">
    <property type="entry name" value="TRNASYNTHGLU"/>
</dbReference>
<keyword evidence="9" id="KW-0030">Aminoacyl-tRNA synthetase</keyword>
<comment type="subcellular location">
    <subcellularLocation>
        <location evidence="1">Mitochondrion</location>
    </subcellularLocation>
</comment>
<evidence type="ECO:0000256" key="4">
    <source>
        <dbReference type="ARBA" id="ARBA00022490"/>
    </source>
</evidence>
<evidence type="ECO:0000256" key="7">
    <source>
        <dbReference type="ARBA" id="ARBA00022840"/>
    </source>
</evidence>
<evidence type="ECO:0000256" key="6">
    <source>
        <dbReference type="ARBA" id="ARBA00022741"/>
    </source>
</evidence>
<evidence type="ECO:0000313" key="13">
    <source>
        <dbReference type="EMBL" id="SUZ76751.1"/>
    </source>
</evidence>
<dbReference type="InterPro" id="IPR008925">
    <property type="entry name" value="aa_tRNA-synth_I_cd-bd_sf"/>
</dbReference>
<protein>
    <recommendedName>
        <fullName evidence="3">glutamate--tRNA ligase</fullName>
        <ecNumber evidence="3">6.1.1.17</ecNumber>
    </recommendedName>
    <alternativeName>
        <fullName evidence="10">Glutamyl-tRNA synthetase</fullName>
    </alternativeName>
</protein>
<sequence>MDFSKIRVRYAPSPTGEPHVGNIRTALFDWLIARNSSGQFIVRVEDTDQARKVEGAIELQKASLKWLGLDWDEGLGLDGKYGPYTQSERLTLYTDVVERLLQNGKAYKCFCNPERLSKLRKKQLESKATLIGYDGHCRSLKLDESDISGSFVVRFKMPDEGVSELDDLVRGHLEFDNSLSDDFVMLKSDGYPTYHLASVVDDHYMDISHVLRGEEWVSSVPRHVQLYLALEWEMPIFAHLPTILAPDKSKLSKRHGAISVLEYKKAGYLPEAMFNFLSLLGWSLDGDTEIISKEDLVSKFDPSRISSASAIFDIEKLNWMNGHYIRSMSRLELSQILRSYWKEFPPETFDRNPSSDEVDKISKLVQERIKVLSEASDLVAFVFKDEITYDPSELIQKQMDAESTTRILDRVDELVSKIEIFSSSAIEVELRALADSMDVKVGTLLGTIRVATSGQKVSPPLFDSLEVLGRNRVLELLHVAKSKLP</sequence>
<dbReference type="SUPFAM" id="SSF52374">
    <property type="entry name" value="Nucleotidylyl transferase"/>
    <property type="match status" value="1"/>
</dbReference>
<dbReference type="CDD" id="cd00808">
    <property type="entry name" value="GluRS_core"/>
    <property type="match status" value="1"/>
</dbReference>
<dbReference type="PANTHER" id="PTHR43311">
    <property type="entry name" value="GLUTAMATE--TRNA LIGASE"/>
    <property type="match status" value="1"/>
</dbReference>
<comment type="similarity">
    <text evidence="2">Belongs to the class-I aminoacyl-tRNA synthetase family. Glutamate--tRNA ligase type 1 subfamily.</text>
</comment>
<organism evidence="13">
    <name type="scientific">marine metagenome</name>
    <dbReference type="NCBI Taxonomy" id="408172"/>
    <lineage>
        <taxon>unclassified sequences</taxon>
        <taxon>metagenomes</taxon>
        <taxon>ecological metagenomes</taxon>
    </lineage>
</organism>
<dbReference type="GO" id="GO:0005524">
    <property type="term" value="F:ATP binding"/>
    <property type="evidence" value="ECO:0007669"/>
    <property type="project" value="UniProtKB-KW"/>
</dbReference>
<dbReference type="Gene3D" id="1.10.10.350">
    <property type="match status" value="1"/>
</dbReference>
<dbReference type="InterPro" id="IPR004527">
    <property type="entry name" value="Glu-tRNA-ligase_bac/mito"/>
</dbReference>
<dbReference type="EMBL" id="UINC01001290">
    <property type="protein sequence ID" value="SUZ76751.1"/>
    <property type="molecule type" value="Genomic_DNA"/>
</dbReference>
<dbReference type="PROSITE" id="PS00178">
    <property type="entry name" value="AA_TRNA_LIGASE_I"/>
    <property type="match status" value="1"/>
</dbReference>
<dbReference type="InterPro" id="IPR049940">
    <property type="entry name" value="GluQ/Sye"/>
</dbReference>
<dbReference type="Pfam" id="PF19269">
    <property type="entry name" value="Anticodon_2"/>
    <property type="match status" value="1"/>
</dbReference>
<proteinExistence type="inferred from homology"/>
<keyword evidence="7" id="KW-0067">ATP-binding</keyword>